<protein>
    <recommendedName>
        <fullName evidence="2">DUF7872 domain-containing protein</fullName>
    </recommendedName>
</protein>
<dbReference type="OrthoDB" id="2498994at2759"/>
<proteinExistence type="predicted"/>
<dbReference type="Pfam" id="PF25278">
    <property type="entry name" value="DUF7872"/>
    <property type="match status" value="1"/>
</dbReference>
<organism evidence="3 4">
    <name type="scientific">Cronartium quercuum f. sp. fusiforme G11</name>
    <dbReference type="NCBI Taxonomy" id="708437"/>
    <lineage>
        <taxon>Eukaryota</taxon>
        <taxon>Fungi</taxon>
        <taxon>Dikarya</taxon>
        <taxon>Basidiomycota</taxon>
        <taxon>Pucciniomycotina</taxon>
        <taxon>Pucciniomycetes</taxon>
        <taxon>Pucciniales</taxon>
        <taxon>Coleosporiaceae</taxon>
        <taxon>Cronartium</taxon>
    </lineage>
</organism>
<evidence type="ECO:0000313" key="3">
    <source>
        <dbReference type="EMBL" id="KAG0151508.1"/>
    </source>
</evidence>
<feature type="transmembrane region" description="Helical" evidence="1">
    <location>
        <begin position="109"/>
        <end position="133"/>
    </location>
</feature>
<evidence type="ECO:0000259" key="2">
    <source>
        <dbReference type="Pfam" id="PF25278"/>
    </source>
</evidence>
<accession>A0A9P6TI71</accession>
<evidence type="ECO:0000313" key="4">
    <source>
        <dbReference type="Proteomes" id="UP000886653"/>
    </source>
</evidence>
<keyword evidence="1" id="KW-1133">Transmembrane helix</keyword>
<feature type="domain" description="DUF7872" evidence="2">
    <location>
        <begin position="174"/>
        <end position="377"/>
    </location>
</feature>
<dbReference type="AlphaFoldDB" id="A0A9P6TI71"/>
<keyword evidence="4" id="KW-1185">Reference proteome</keyword>
<keyword evidence="1" id="KW-0472">Membrane</keyword>
<evidence type="ECO:0000256" key="1">
    <source>
        <dbReference type="SAM" id="Phobius"/>
    </source>
</evidence>
<dbReference type="PANTHER" id="PTHR33339:SF1">
    <property type="entry name" value="LYSM DOMAIN-CONTAINING PROTEIN"/>
    <property type="match status" value="1"/>
</dbReference>
<keyword evidence="1" id="KW-0812">Transmembrane</keyword>
<dbReference type="InterPro" id="IPR057194">
    <property type="entry name" value="DUF7872"/>
</dbReference>
<reference evidence="3" key="1">
    <citation type="submission" date="2013-11" db="EMBL/GenBank/DDBJ databases">
        <title>Genome sequence of the fusiform rust pathogen reveals effectors for host alternation and coevolution with pine.</title>
        <authorList>
            <consortium name="DOE Joint Genome Institute"/>
            <person name="Smith K."/>
            <person name="Pendleton A."/>
            <person name="Kubisiak T."/>
            <person name="Anderson C."/>
            <person name="Salamov A."/>
            <person name="Aerts A."/>
            <person name="Riley R."/>
            <person name="Clum A."/>
            <person name="Lindquist E."/>
            <person name="Ence D."/>
            <person name="Campbell M."/>
            <person name="Kronenberg Z."/>
            <person name="Feau N."/>
            <person name="Dhillon B."/>
            <person name="Hamelin R."/>
            <person name="Burleigh J."/>
            <person name="Smith J."/>
            <person name="Yandell M."/>
            <person name="Nelson C."/>
            <person name="Grigoriev I."/>
            <person name="Davis J."/>
        </authorList>
    </citation>
    <scope>NUCLEOTIDE SEQUENCE</scope>
    <source>
        <strain evidence="3">G11</strain>
    </source>
</reference>
<dbReference type="PANTHER" id="PTHR33339">
    <property type="entry name" value="LYSM DOMAIN-CONTAINING PROTEIN"/>
    <property type="match status" value="1"/>
</dbReference>
<gene>
    <name evidence="3" type="ORF">CROQUDRAFT_36552</name>
</gene>
<dbReference type="Proteomes" id="UP000886653">
    <property type="component" value="Unassembled WGS sequence"/>
</dbReference>
<dbReference type="EMBL" id="MU167212">
    <property type="protein sequence ID" value="KAG0151508.1"/>
    <property type="molecule type" value="Genomic_DNA"/>
</dbReference>
<comment type="caution">
    <text evidence="3">The sequence shown here is derived from an EMBL/GenBank/DDBJ whole genome shotgun (WGS) entry which is preliminary data.</text>
</comment>
<name>A0A9P6TI71_9BASI</name>
<sequence length="379" mass="41098">MSEIVQQIVNNSCLAAPITPELWKNLQLDTYLETYPGAQNLTLSQYASHVHAANFFCGIGRRCLAGQPCAPVSKMDWLVLYSVQQWNFYMNSLYEAIESAISIVRVANWMGLAIFAGTLASLVLLTAGVIAYVGPVAFTLLDSVAAEAAAGETVAVVPPIAAAGLVKRHQQETLSTDLFAAYAKLDSDITMLHSKLKAVLFKMVDLVLSSPIYSEYGLSHLLKGGIYLEPNPSKAAVQKGARDVAQLTVISELFKSLHSCTNDGPNGALPGDEVLSYCSDDGLMMNIVQADGDQLVQEVRNAPLLYSKYGYTTRYLATQAWSCQQKSINGTVVTGENRMNSECLFTISVCDLRLPAIKKQLDDHDGIVVACREAGNLFI</sequence>